<feature type="region of interest" description="Disordered" evidence="7">
    <location>
        <begin position="198"/>
        <end position="225"/>
    </location>
</feature>
<dbReference type="PRINTS" id="PR01748">
    <property type="entry name" value="AP2TNSCPFCT"/>
</dbReference>
<dbReference type="PANTHER" id="PTHR10812:SF17">
    <property type="entry name" value="TRANSCRIPTION FACTOR AP-2, ISOFORM D"/>
    <property type="match status" value="1"/>
</dbReference>
<feature type="compositionally biased region" description="Low complexity" evidence="7">
    <location>
        <begin position="200"/>
        <end position="212"/>
    </location>
</feature>
<organism evidence="9">
    <name type="scientific">Hydatigena taeniaeformis</name>
    <name type="common">Feline tapeworm</name>
    <name type="synonym">Taenia taeniaeformis</name>
    <dbReference type="NCBI Taxonomy" id="6205"/>
    <lineage>
        <taxon>Eukaryota</taxon>
        <taxon>Metazoa</taxon>
        <taxon>Spiralia</taxon>
        <taxon>Lophotrochozoa</taxon>
        <taxon>Platyhelminthes</taxon>
        <taxon>Cestoda</taxon>
        <taxon>Eucestoda</taxon>
        <taxon>Cyclophyllidea</taxon>
        <taxon>Taeniidae</taxon>
        <taxon>Hydatigera</taxon>
    </lineage>
</organism>
<reference evidence="9" key="1">
    <citation type="submission" date="2017-02" db="UniProtKB">
        <authorList>
            <consortium name="WormBaseParasite"/>
        </authorList>
    </citation>
    <scope>IDENTIFICATION</scope>
</reference>
<evidence type="ECO:0000256" key="2">
    <source>
        <dbReference type="ARBA" id="ARBA00007770"/>
    </source>
</evidence>
<dbReference type="GO" id="GO:0042127">
    <property type="term" value="P:regulation of cell population proliferation"/>
    <property type="evidence" value="ECO:0007669"/>
    <property type="project" value="TreeGrafter"/>
</dbReference>
<comment type="similarity">
    <text evidence="2">Belongs to the AP-2 family.</text>
</comment>
<feature type="domain" description="Transcription factor AP-2 C-terminal" evidence="8">
    <location>
        <begin position="359"/>
        <end position="402"/>
    </location>
</feature>
<evidence type="ECO:0000313" key="9">
    <source>
        <dbReference type="WBParaSite" id="TTAC_0000902001-mRNA-1"/>
    </source>
</evidence>
<sequence length="539" mass="58834">LSHPTISGLPVGMAEDKAVHPSTFNYTCSTDQMAAMDTGGGETNPFLTASSVMMSASQLARYTSMYPNEVYETLGDLMFPRPLAGSSTAVTSGGNGEVPTGEMCRGQLTSLLIRQRGTSTGDLRAVIHPTPMTSLAFSQTSEDCFVNKLHGDGREDGKTTHYLQGLNSHPHEYAMYWGEMNRMQSPCQLMYEATQMEEQGSVSSSLGSTVASHEGSPQTKAEGSVPLYPGALESENFQIGGYRHVYGEVAQPSPLSFPPTSDAGQSDFYHLSHVYRHLPVQLEYTQTNSGKSFTHVTTTASVTTGITVNTAQSSMKAAPSNIFQFGGSYRKLLRPRHPVEKTTTPTNENRRPLNPNDIFCSVPGRLSLLSSTSKYKVTVSEVQRRLSPPECLNASLLGGVLRSNLTYLPKNESKVHSHPPYGHFYRAKSKNGGRSLRDRLDKIGLTLPAGRRKAATVTLFTSLVEGELKCFTYFGEALRLAKDFNYLCENEFPMTGCADVLVKSASYSTLSAVLARRSQICAARQAAYLLSEWKNKSML</sequence>
<dbReference type="STRING" id="6205.A0A0R3X696"/>
<comment type="subcellular location">
    <subcellularLocation>
        <location evidence="1">Nucleus</location>
    </subcellularLocation>
</comment>
<evidence type="ECO:0000256" key="3">
    <source>
        <dbReference type="ARBA" id="ARBA00023015"/>
    </source>
</evidence>
<dbReference type="InterPro" id="IPR004979">
    <property type="entry name" value="TF_AP2"/>
</dbReference>
<dbReference type="InterPro" id="IPR013854">
    <property type="entry name" value="TF_AP2_C"/>
</dbReference>
<accession>A0A0R3X696</accession>
<evidence type="ECO:0000256" key="4">
    <source>
        <dbReference type="ARBA" id="ARBA00023125"/>
    </source>
</evidence>
<evidence type="ECO:0000256" key="6">
    <source>
        <dbReference type="ARBA" id="ARBA00023242"/>
    </source>
</evidence>
<dbReference type="GO" id="GO:0000977">
    <property type="term" value="F:RNA polymerase II transcription regulatory region sequence-specific DNA binding"/>
    <property type="evidence" value="ECO:0007669"/>
    <property type="project" value="TreeGrafter"/>
</dbReference>
<evidence type="ECO:0000256" key="5">
    <source>
        <dbReference type="ARBA" id="ARBA00023163"/>
    </source>
</evidence>
<protein>
    <submittedName>
        <fullName evidence="9">TF_AP-2 domain-containing protein</fullName>
    </submittedName>
</protein>
<dbReference type="AlphaFoldDB" id="A0A0R3X696"/>
<dbReference type="WBParaSite" id="TTAC_0000902001-mRNA-1">
    <property type="protein sequence ID" value="TTAC_0000902001-mRNA-1"/>
    <property type="gene ID" value="TTAC_0000902001"/>
</dbReference>
<keyword evidence="6" id="KW-0539">Nucleus</keyword>
<dbReference type="GO" id="GO:0000981">
    <property type="term" value="F:DNA-binding transcription factor activity, RNA polymerase II-specific"/>
    <property type="evidence" value="ECO:0007669"/>
    <property type="project" value="TreeGrafter"/>
</dbReference>
<keyword evidence="4" id="KW-0238">DNA-binding</keyword>
<keyword evidence="3" id="KW-0805">Transcription regulation</keyword>
<dbReference type="GO" id="GO:0005634">
    <property type="term" value="C:nucleus"/>
    <property type="evidence" value="ECO:0007669"/>
    <property type="project" value="UniProtKB-SubCell"/>
</dbReference>
<evidence type="ECO:0000256" key="7">
    <source>
        <dbReference type="SAM" id="MobiDB-lite"/>
    </source>
</evidence>
<proteinExistence type="inferred from homology"/>
<evidence type="ECO:0000256" key="1">
    <source>
        <dbReference type="ARBA" id="ARBA00004123"/>
    </source>
</evidence>
<feature type="domain" description="Transcription factor AP-2 C-terminal" evidence="8">
    <location>
        <begin position="422"/>
        <end position="510"/>
    </location>
</feature>
<keyword evidence="5" id="KW-0804">Transcription</keyword>
<dbReference type="PANTHER" id="PTHR10812">
    <property type="entry name" value="TRANSCRIPTION FACTOR AP-2"/>
    <property type="match status" value="1"/>
</dbReference>
<name>A0A0R3X696_HYDTA</name>
<dbReference type="Pfam" id="PF03299">
    <property type="entry name" value="TF_AP-2"/>
    <property type="match status" value="2"/>
</dbReference>
<evidence type="ECO:0000259" key="8">
    <source>
        <dbReference type="Pfam" id="PF03299"/>
    </source>
</evidence>